<dbReference type="Pfam" id="PF02219">
    <property type="entry name" value="MTHFR"/>
    <property type="match status" value="1"/>
</dbReference>
<dbReference type="GO" id="GO:0035999">
    <property type="term" value="P:tetrahydrofolate interconversion"/>
    <property type="evidence" value="ECO:0007669"/>
    <property type="project" value="UniProtKB-UniPathway"/>
</dbReference>
<name>A0A6C2ULX0_9BACT</name>
<dbReference type="GO" id="GO:0006555">
    <property type="term" value="P:methionine metabolic process"/>
    <property type="evidence" value="ECO:0007669"/>
    <property type="project" value="InterPro"/>
</dbReference>
<dbReference type="RefSeq" id="WP_136061736.1">
    <property type="nucleotide sequence ID" value="NZ_CAAHFH010000001.1"/>
</dbReference>
<keyword evidence="4" id="KW-0285">Flavoprotein</keyword>
<comment type="cofactor">
    <cofactor evidence="1">
        <name>FAD</name>
        <dbReference type="ChEBI" id="CHEBI:57692"/>
    </cofactor>
</comment>
<dbReference type="InterPro" id="IPR003171">
    <property type="entry name" value="Mehydrof_redctse-like"/>
</dbReference>
<dbReference type="Proteomes" id="UP000346198">
    <property type="component" value="Unassembled WGS sequence"/>
</dbReference>
<keyword evidence="3 8" id="KW-0489">Methyltransferase</keyword>
<evidence type="ECO:0000256" key="3">
    <source>
        <dbReference type="ARBA" id="ARBA00022603"/>
    </source>
</evidence>
<dbReference type="InterPro" id="IPR029041">
    <property type="entry name" value="FAD-linked_oxidoreductase-like"/>
</dbReference>
<dbReference type="SUPFAM" id="SSF82282">
    <property type="entry name" value="Homocysteine S-methyltransferase"/>
    <property type="match status" value="1"/>
</dbReference>
<proteinExistence type="predicted"/>
<protein>
    <submittedName>
        <fullName evidence="10">Bifunctional homocysteine S-methyltransferase/5,10-methylenetetrahydrofolate reductase</fullName>
    </submittedName>
</protein>
<dbReference type="Gene3D" id="3.20.20.330">
    <property type="entry name" value="Homocysteine-binding-like domain"/>
    <property type="match status" value="1"/>
</dbReference>
<gene>
    <name evidence="10" type="primary">yitJ_2</name>
    <name evidence="10" type="ORF">SCARR_02366</name>
</gene>
<feature type="binding site" evidence="8">
    <location>
        <position position="271"/>
    </location>
    <ligand>
        <name>Zn(2+)</name>
        <dbReference type="ChEBI" id="CHEBI:29105"/>
    </ligand>
</feature>
<keyword evidence="5 8" id="KW-0808">Transferase</keyword>
<feature type="domain" description="Hcy-binding" evidence="9">
    <location>
        <begin position="1"/>
        <end position="286"/>
    </location>
</feature>
<dbReference type="PANTHER" id="PTHR11103:SF18">
    <property type="entry name" value="SLR1189 PROTEIN"/>
    <property type="match status" value="1"/>
</dbReference>
<dbReference type="GO" id="GO:0046872">
    <property type="term" value="F:metal ion binding"/>
    <property type="evidence" value="ECO:0007669"/>
    <property type="project" value="UniProtKB-KW"/>
</dbReference>
<dbReference type="CDD" id="cd00537">
    <property type="entry name" value="MTHFR"/>
    <property type="match status" value="1"/>
</dbReference>
<dbReference type="UniPathway" id="UPA00193"/>
<sequence>MKNILELTKERPLIFDGAMGTMIYSKGVFINTCYEHLCITNPKLIAGIHQEYAEAGADVIETNSFGANRMKLQGHGLADQLEEINRASVRLAREAAGGDALVAGSVGPILKSGQVFLDNQADELAETFREQLAILADEGVDFFMLETFTHIQEAQLAAQVAKTFGLPVFVSMTVGVSGETEKGRKIEQIIQTLENDGNVDGIGLNCGVGPAAAYSNAERALPLTTKPMVVMANAGYPQEVDGRMIYMASPEYFTEYAKRMIELGVRGVGGCCGTTPADIDTMAKSIKSMTGVKKHVAIASYTSQEAPKVDVIPLAEKCGFAAKLARGEKVTSVEITPPRSIDLKPMLAQCQTCKDAGIDAINIPDGPRASARISPMVAALAVEREVGIETVLHYCCRDRNLIGMQSDLLGGYAGGLRNYLIITGDPPKLGDYPDSTAVFDVDAVGLTQVVTNLNHGMDVGGNPINPPTGILIGVGANPCAVEPERELQHYMNKINAGAEYAITQPIFDPEALLRFLDAAEAKGGSIPVVAGVWPLVSFRNAEFLATEVPGVEVPDSILERMNHAKTKEDGRKLGIEIAREMCAAISDRVAGYQVSAPFGIVDLALQVLE</sequence>
<evidence type="ECO:0000256" key="8">
    <source>
        <dbReference type="PROSITE-ProRule" id="PRU00333"/>
    </source>
</evidence>
<evidence type="ECO:0000256" key="2">
    <source>
        <dbReference type="ARBA" id="ARBA00004777"/>
    </source>
</evidence>
<dbReference type="Gene3D" id="3.20.20.220">
    <property type="match status" value="1"/>
</dbReference>
<feature type="binding site" evidence="8">
    <location>
        <position position="206"/>
    </location>
    <ligand>
        <name>Zn(2+)</name>
        <dbReference type="ChEBI" id="CHEBI:29105"/>
    </ligand>
</feature>
<feature type="binding site" evidence="8">
    <location>
        <position position="272"/>
    </location>
    <ligand>
        <name>Zn(2+)</name>
        <dbReference type="ChEBI" id="CHEBI:29105"/>
    </ligand>
</feature>
<dbReference type="GO" id="GO:0008168">
    <property type="term" value="F:methyltransferase activity"/>
    <property type="evidence" value="ECO:0007669"/>
    <property type="project" value="UniProtKB-UniRule"/>
</dbReference>
<dbReference type="Pfam" id="PF02574">
    <property type="entry name" value="S-methyl_trans"/>
    <property type="match status" value="1"/>
</dbReference>
<keyword evidence="11" id="KW-1185">Reference proteome</keyword>
<dbReference type="PANTHER" id="PTHR11103">
    <property type="entry name" value="SLR1189 PROTEIN"/>
    <property type="match status" value="1"/>
</dbReference>
<organism evidence="10 11">
    <name type="scientific">Pontiella sulfatireligans</name>
    <dbReference type="NCBI Taxonomy" id="2750658"/>
    <lineage>
        <taxon>Bacteria</taxon>
        <taxon>Pseudomonadati</taxon>
        <taxon>Kiritimatiellota</taxon>
        <taxon>Kiritimatiellia</taxon>
        <taxon>Kiritimatiellales</taxon>
        <taxon>Pontiellaceae</taxon>
        <taxon>Pontiella</taxon>
    </lineage>
</organism>
<dbReference type="AlphaFoldDB" id="A0A6C2ULX0"/>
<dbReference type="NCBIfam" id="NF006396">
    <property type="entry name" value="PRK08645.1"/>
    <property type="match status" value="1"/>
</dbReference>
<dbReference type="GO" id="GO:0032259">
    <property type="term" value="P:methylation"/>
    <property type="evidence" value="ECO:0007669"/>
    <property type="project" value="UniProtKB-KW"/>
</dbReference>
<evidence type="ECO:0000313" key="10">
    <source>
        <dbReference type="EMBL" id="VGO20304.1"/>
    </source>
</evidence>
<evidence type="ECO:0000256" key="1">
    <source>
        <dbReference type="ARBA" id="ARBA00001974"/>
    </source>
</evidence>
<dbReference type="EMBL" id="CAAHFH010000001">
    <property type="protein sequence ID" value="VGO20304.1"/>
    <property type="molecule type" value="Genomic_DNA"/>
</dbReference>
<dbReference type="InterPro" id="IPR036589">
    <property type="entry name" value="HCY_dom_sf"/>
</dbReference>
<evidence type="ECO:0000313" key="11">
    <source>
        <dbReference type="Proteomes" id="UP000346198"/>
    </source>
</evidence>
<keyword evidence="7" id="KW-0560">Oxidoreductase</keyword>
<dbReference type="GO" id="GO:0004489">
    <property type="term" value="F:methylenetetrahydrofolate reductase [NAD(P)H] activity"/>
    <property type="evidence" value="ECO:0007669"/>
    <property type="project" value="InterPro"/>
</dbReference>
<keyword evidence="8" id="KW-0479">Metal-binding</keyword>
<evidence type="ECO:0000256" key="6">
    <source>
        <dbReference type="ARBA" id="ARBA00022827"/>
    </source>
</evidence>
<dbReference type="PROSITE" id="PS50970">
    <property type="entry name" value="HCY"/>
    <property type="match status" value="1"/>
</dbReference>
<evidence type="ECO:0000256" key="4">
    <source>
        <dbReference type="ARBA" id="ARBA00022630"/>
    </source>
</evidence>
<evidence type="ECO:0000256" key="5">
    <source>
        <dbReference type="ARBA" id="ARBA00022679"/>
    </source>
</evidence>
<comment type="pathway">
    <text evidence="2">One-carbon metabolism; tetrahydrofolate interconversion.</text>
</comment>
<accession>A0A6C2ULX0</accession>
<reference evidence="10 11" key="1">
    <citation type="submission" date="2019-04" db="EMBL/GenBank/DDBJ databases">
        <authorList>
            <person name="Van Vliet M D."/>
        </authorList>
    </citation>
    <scope>NUCLEOTIDE SEQUENCE [LARGE SCALE GENOMIC DNA]</scope>
    <source>
        <strain evidence="10 11">F21</strain>
    </source>
</reference>
<comment type="cofactor">
    <cofactor evidence="8">
        <name>Zn(2+)</name>
        <dbReference type="ChEBI" id="CHEBI:29105"/>
    </cofactor>
</comment>
<evidence type="ECO:0000259" key="9">
    <source>
        <dbReference type="PROSITE" id="PS50970"/>
    </source>
</evidence>
<dbReference type="InterPro" id="IPR003726">
    <property type="entry name" value="HCY_dom"/>
</dbReference>
<evidence type="ECO:0000256" key="7">
    <source>
        <dbReference type="ARBA" id="ARBA00023002"/>
    </source>
</evidence>
<keyword evidence="6" id="KW-0274">FAD</keyword>
<dbReference type="SUPFAM" id="SSF51730">
    <property type="entry name" value="FAD-linked oxidoreductase"/>
    <property type="match status" value="1"/>
</dbReference>
<keyword evidence="8" id="KW-0862">Zinc</keyword>